<dbReference type="Proteomes" id="UP000018144">
    <property type="component" value="Unassembled WGS sequence"/>
</dbReference>
<proteinExistence type="predicted"/>
<keyword evidence="2" id="KW-1185">Reference proteome</keyword>
<dbReference type="AlphaFoldDB" id="U4KYE5"/>
<evidence type="ECO:0000313" key="1">
    <source>
        <dbReference type="EMBL" id="CCX06996.1"/>
    </source>
</evidence>
<dbReference type="EMBL" id="HF935329">
    <property type="protein sequence ID" value="CCX06996.1"/>
    <property type="molecule type" value="Genomic_DNA"/>
</dbReference>
<accession>U4KYE5</accession>
<evidence type="ECO:0000313" key="2">
    <source>
        <dbReference type="Proteomes" id="UP000018144"/>
    </source>
</evidence>
<reference evidence="1 2" key="1">
    <citation type="journal article" date="2013" name="PLoS Genet.">
        <title>The genome and development-dependent transcriptomes of Pyronema confluens: a window into fungal evolution.</title>
        <authorList>
            <person name="Traeger S."/>
            <person name="Altegoer F."/>
            <person name="Freitag M."/>
            <person name="Gabaldon T."/>
            <person name="Kempken F."/>
            <person name="Kumar A."/>
            <person name="Marcet-Houben M."/>
            <person name="Poggeler S."/>
            <person name="Stajich J.E."/>
            <person name="Nowrousian M."/>
        </authorList>
    </citation>
    <scope>NUCLEOTIDE SEQUENCE [LARGE SCALE GENOMIC DNA]</scope>
    <source>
        <strain evidence="2">CBS 100304</strain>
        <tissue evidence="1">Vegetative mycelium</tissue>
    </source>
</reference>
<gene>
    <name evidence="1" type="ORF">PCON_06583</name>
</gene>
<organism evidence="1 2">
    <name type="scientific">Pyronema omphalodes (strain CBS 100304)</name>
    <name type="common">Pyronema confluens</name>
    <dbReference type="NCBI Taxonomy" id="1076935"/>
    <lineage>
        <taxon>Eukaryota</taxon>
        <taxon>Fungi</taxon>
        <taxon>Dikarya</taxon>
        <taxon>Ascomycota</taxon>
        <taxon>Pezizomycotina</taxon>
        <taxon>Pezizomycetes</taxon>
        <taxon>Pezizales</taxon>
        <taxon>Pyronemataceae</taxon>
        <taxon>Pyronema</taxon>
    </lineage>
</organism>
<protein>
    <submittedName>
        <fullName evidence="1">Uncharacterized protein</fullName>
    </submittedName>
</protein>
<sequence length="19" mass="1945">MSGHVLSLDLLDGLGTFGI</sequence>
<name>U4KYE5_PYROM</name>